<dbReference type="InterPro" id="IPR050843">
    <property type="entry name" value="Glycosyl_Hydrlase_38"/>
</dbReference>
<keyword evidence="3" id="KW-1185">Reference proteome</keyword>
<keyword evidence="1" id="KW-0732">Signal</keyword>
<protein>
    <submittedName>
        <fullName evidence="4">Lysosomal alpha-mannosidase-like</fullName>
    </submittedName>
</protein>
<dbReference type="OrthoDB" id="2016903at2759"/>
<feature type="domain" description="Glycoside hydrolase family 38 N-terminal" evidence="2">
    <location>
        <begin position="46"/>
        <end position="96"/>
    </location>
</feature>
<reference evidence="4" key="1">
    <citation type="submission" date="2025-08" db="UniProtKB">
        <authorList>
            <consortium name="RefSeq"/>
        </authorList>
    </citation>
    <scope>IDENTIFICATION</scope>
    <source>
        <tissue evidence="4">Gonads</tissue>
    </source>
</reference>
<dbReference type="GO" id="GO:0005764">
    <property type="term" value="C:lysosome"/>
    <property type="evidence" value="ECO:0007669"/>
    <property type="project" value="TreeGrafter"/>
</dbReference>
<dbReference type="GO" id="GO:0004559">
    <property type="term" value="F:alpha-mannosidase activity"/>
    <property type="evidence" value="ECO:0007669"/>
    <property type="project" value="InterPro"/>
</dbReference>
<dbReference type="InterPro" id="IPR011330">
    <property type="entry name" value="Glyco_hydro/deAcase_b/a-brl"/>
</dbReference>
<gene>
    <name evidence="4" type="primary">LOC115884065</name>
</gene>
<organism evidence="3 4">
    <name type="scientific">Sitophilus oryzae</name>
    <name type="common">Rice weevil</name>
    <name type="synonym">Curculio oryzae</name>
    <dbReference type="NCBI Taxonomy" id="7048"/>
    <lineage>
        <taxon>Eukaryota</taxon>
        <taxon>Metazoa</taxon>
        <taxon>Ecdysozoa</taxon>
        <taxon>Arthropoda</taxon>
        <taxon>Hexapoda</taxon>
        <taxon>Insecta</taxon>
        <taxon>Pterygota</taxon>
        <taxon>Neoptera</taxon>
        <taxon>Endopterygota</taxon>
        <taxon>Coleoptera</taxon>
        <taxon>Polyphaga</taxon>
        <taxon>Cucujiformia</taxon>
        <taxon>Curculionidae</taxon>
        <taxon>Dryophthorinae</taxon>
        <taxon>Sitophilus</taxon>
    </lineage>
</organism>
<proteinExistence type="predicted"/>
<dbReference type="KEGG" id="soy:115884065"/>
<accession>A0A6J2Y5S5</accession>
<dbReference type="Proteomes" id="UP000504635">
    <property type="component" value="Unplaced"/>
</dbReference>
<dbReference type="GeneID" id="115884065"/>
<dbReference type="Pfam" id="PF01074">
    <property type="entry name" value="Glyco_hydro_38N"/>
    <property type="match status" value="1"/>
</dbReference>
<dbReference type="GO" id="GO:0006013">
    <property type="term" value="P:mannose metabolic process"/>
    <property type="evidence" value="ECO:0007669"/>
    <property type="project" value="InterPro"/>
</dbReference>
<dbReference type="InterPro" id="IPR000602">
    <property type="entry name" value="Glyco_hydro_38_N"/>
</dbReference>
<dbReference type="InParanoid" id="A0A6J2Y5S5"/>
<dbReference type="SUPFAM" id="SSF88713">
    <property type="entry name" value="Glycoside hydrolase/deacetylase"/>
    <property type="match status" value="1"/>
</dbReference>
<sequence length="96" mass="11034">MNFRQTLVVVFYLFIGATSLPWFNKNIKEVKCGYKSCNPVKDGFINVHIVPHTHDDVGWLKTVDQYYYGSNTATQKAGVQYILDTVVDSLRKSEDR</sequence>
<dbReference type="InterPro" id="IPR027291">
    <property type="entry name" value="Glyco_hydro_38_N_sf"/>
</dbReference>
<name>A0A6J2Y5S5_SITOR</name>
<evidence type="ECO:0000256" key="1">
    <source>
        <dbReference type="SAM" id="SignalP"/>
    </source>
</evidence>
<evidence type="ECO:0000259" key="2">
    <source>
        <dbReference type="Pfam" id="PF01074"/>
    </source>
</evidence>
<dbReference type="PANTHER" id="PTHR11607">
    <property type="entry name" value="ALPHA-MANNOSIDASE"/>
    <property type="match status" value="1"/>
</dbReference>
<evidence type="ECO:0000313" key="4">
    <source>
        <dbReference type="RefSeq" id="XP_030758379.1"/>
    </source>
</evidence>
<dbReference type="AlphaFoldDB" id="A0A6J2Y5S5"/>
<dbReference type="PANTHER" id="PTHR11607:SF3">
    <property type="entry name" value="LYSOSOMAL ALPHA-MANNOSIDASE"/>
    <property type="match status" value="1"/>
</dbReference>
<feature type="signal peptide" evidence="1">
    <location>
        <begin position="1"/>
        <end position="19"/>
    </location>
</feature>
<dbReference type="RefSeq" id="XP_030758379.1">
    <property type="nucleotide sequence ID" value="XM_030902519.1"/>
</dbReference>
<evidence type="ECO:0000313" key="3">
    <source>
        <dbReference type="Proteomes" id="UP000504635"/>
    </source>
</evidence>
<feature type="chain" id="PRO_5026767953" evidence="1">
    <location>
        <begin position="20"/>
        <end position="96"/>
    </location>
</feature>
<dbReference type="Gene3D" id="3.20.110.10">
    <property type="entry name" value="Glycoside hydrolase 38, N terminal domain"/>
    <property type="match status" value="1"/>
</dbReference>
<feature type="non-terminal residue" evidence="4">
    <location>
        <position position="96"/>
    </location>
</feature>